<protein>
    <submittedName>
        <fullName evidence="3">Serine/threonine-protein phosphatase 7 long form homolog</fullName>
    </submittedName>
</protein>
<evidence type="ECO:0000259" key="1">
    <source>
        <dbReference type="Pfam" id="PF10536"/>
    </source>
</evidence>
<dbReference type="GeneID" id="113870782"/>
<feature type="domain" description="Aminotransferase-like plant mobile" evidence="1">
    <location>
        <begin position="68"/>
        <end position="265"/>
    </location>
</feature>
<dbReference type="GO" id="GO:0010073">
    <property type="term" value="P:meristem maintenance"/>
    <property type="evidence" value="ECO:0007669"/>
    <property type="project" value="InterPro"/>
</dbReference>
<dbReference type="KEGG" id="aprc:113870782"/>
<dbReference type="Pfam" id="PF10536">
    <property type="entry name" value="PMD"/>
    <property type="match status" value="1"/>
</dbReference>
<organism evidence="2 3">
    <name type="scientific">Abrus precatorius</name>
    <name type="common">Indian licorice</name>
    <name type="synonym">Glycine abrus</name>
    <dbReference type="NCBI Taxonomy" id="3816"/>
    <lineage>
        <taxon>Eukaryota</taxon>
        <taxon>Viridiplantae</taxon>
        <taxon>Streptophyta</taxon>
        <taxon>Embryophyta</taxon>
        <taxon>Tracheophyta</taxon>
        <taxon>Spermatophyta</taxon>
        <taxon>Magnoliopsida</taxon>
        <taxon>eudicotyledons</taxon>
        <taxon>Gunneridae</taxon>
        <taxon>Pentapetalae</taxon>
        <taxon>rosids</taxon>
        <taxon>fabids</taxon>
        <taxon>Fabales</taxon>
        <taxon>Fabaceae</taxon>
        <taxon>Papilionoideae</taxon>
        <taxon>50 kb inversion clade</taxon>
        <taxon>NPAAA clade</taxon>
        <taxon>indigoferoid/millettioid clade</taxon>
        <taxon>Abreae</taxon>
        <taxon>Abrus</taxon>
    </lineage>
</organism>
<evidence type="ECO:0000313" key="2">
    <source>
        <dbReference type="Proteomes" id="UP000694853"/>
    </source>
</evidence>
<dbReference type="AlphaFoldDB" id="A0A8B8M4Z5"/>
<dbReference type="PANTHER" id="PTHR46033:SF8">
    <property type="entry name" value="PROTEIN MAINTENANCE OF MERISTEMS-LIKE"/>
    <property type="match status" value="1"/>
</dbReference>
<reference evidence="2" key="1">
    <citation type="journal article" date="2019" name="Toxins">
        <title>Detection of Abrin-Like and Prepropulchellin-Like Toxin Genes and Transcripts Using Whole Genome Sequencing and Full-Length Transcript Sequencing of Abrus precatorius.</title>
        <authorList>
            <person name="Hovde B.T."/>
            <person name="Daligault H.E."/>
            <person name="Hanschen E.R."/>
            <person name="Kunde Y.A."/>
            <person name="Johnson M.B."/>
            <person name="Starkenburg S.R."/>
            <person name="Johnson S.L."/>
        </authorList>
    </citation>
    <scope>NUCLEOTIDE SEQUENCE [LARGE SCALE GENOMIC DNA]</scope>
</reference>
<accession>A0A8B8M4Z5</accession>
<reference evidence="3" key="2">
    <citation type="submission" date="2025-08" db="UniProtKB">
        <authorList>
            <consortium name="RefSeq"/>
        </authorList>
    </citation>
    <scope>IDENTIFICATION</scope>
    <source>
        <tissue evidence="3">Young leaves</tissue>
    </source>
</reference>
<evidence type="ECO:0000313" key="3">
    <source>
        <dbReference type="RefSeq" id="XP_027363043.1"/>
    </source>
</evidence>
<dbReference type="InterPro" id="IPR044824">
    <property type="entry name" value="MAIN-like"/>
</dbReference>
<dbReference type="PANTHER" id="PTHR46033">
    <property type="entry name" value="PROTEIN MAIN-LIKE 2"/>
    <property type="match status" value="1"/>
</dbReference>
<sequence>MASSSSRSRVLNPSPEDGSLLRYQSIHVSEHIWDDREHPILRVRRGHFIHAGMEGVPVEIIPHLTVAGFAGVAQLASIPIDRQLITALVERWRPETHTFHMPHGECAITLQDIAIQMGLRIDGRPVIAPTGGDRAQIVEDLLGIRPPNSAFMGSSLKLTWLDEHFSHVWLHNQNLIQLTRFARAYILRLIGGFMLADHSSSRVPVRYLPLLEDLEITGQYSWGSAALAFLYRELCMSTNIDRSGIGGLTPLVMLWAWDRFPFLSPGDPPYTQNDLFYGARGKTANNWESKFRGVLEHWDRRLDWVVSNEPQIGLLSSNSEYMRWYHTHTRRWMSRDAAVFALLVRIDRSSK</sequence>
<keyword evidence="2" id="KW-1185">Reference proteome</keyword>
<dbReference type="InterPro" id="IPR019557">
    <property type="entry name" value="AminoTfrase-like_pln_mobile"/>
</dbReference>
<gene>
    <name evidence="3" type="primary">LOC113870782</name>
</gene>
<name>A0A8B8M4Z5_ABRPR</name>
<proteinExistence type="predicted"/>
<dbReference type="RefSeq" id="XP_027363043.1">
    <property type="nucleotide sequence ID" value="XM_027507242.1"/>
</dbReference>
<dbReference type="Proteomes" id="UP000694853">
    <property type="component" value="Unplaced"/>
</dbReference>